<dbReference type="EMBL" id="BSTJ01000023">
    <property type="protein sequence ID" value="GLY81820.1"/>
    <property type="molecule type" value="Genomic_DNA"/>
</dbReference>
<dbReference type="PANTHER" id="PTHR11579:SF0">
    <property type="entry name" value="PROTEIN-L-ISOASPARTATE(D-ASPARTATE) O-METHYLTRANSFERASE"/>
    <property type="match status" value="1"/>
</dbReference>
<evidence type="ECO:0000256" key="4">
    <source>
        <dbReference type="ARBA" id="ARBA00013346"/>
    </source>
</evidence>
<evidence type="ECO:0000313" key="14">
    <source>
        <dbReference type="Proteomes" id="UP001165135"/>
    </source>
</evidence>
<dbReference type="RefSeq" id="WP_285636772.1">
    <property type="nucleotide sequence ID" value="NZ_BSTJ01000023.1"/>
</dbReference>
<dbReference type="Pfam" id="PF01135">
    <property type="entry name" value="PCMT"/>
    <property type="match status" value="1"/>
</dbReference>
<evidence type="ECO:0000256" key="9">
    <source>
        <dbReference type="ARBA" id="ARBA00030757"/>
    </source>
</evidence>
<comment type="caution">
    <text evidence="13">The sequence shown here is derived from an EMBL/GenBank/DDBJ whole genome shotgun (WGS) entry which is preliminary data.</text>
</comment>
<dbReference type="GO" id="GO:0004719">
    <property type="term" value="F:protein-L-isoaspartate (D-aspartate) O-methyltransferase activity"/>
    <property type="evidence" value="ECO:0007669"/>
    <property type="project" value="UniProtKB-EC"/>
</dbReference>
<evidence type="ECO:0000256" key="1">
    <source>
        <dbReference type="ARBA" id="ARBA00004496"/>
    </source>
</evidence>
<proteinExistence type="inferred from homology"/>
<dbReference type="GO" id="GO:0005737">
    <property type="term" value="C:cytoplasm"/>
    <property type="evidence" value="ECO:0007669"/>
    <property type="project" value="UniProtKB-SubCell"/>
</dbReference>
<evidence type="ECO:0000256" key="12">
    <source>
        <dbReference type="SAM" id="MobiDB-lite"/>
    </source>
</evidence>
<comment type="subcellular location">
    <subcellularLocation>
        <location evidence="1">Cytoplasm</location>
    </subcellularLocation>
</comment>
<name>A0A9W6RXS2_9ACTN</name>
<dbReference type="EC" id="2.1.1.77" evidence="3"/>
<feature type="region of interest" description="Disordered" evidence="12">
    <location>
        <begin position="370"/>
        <end position="389"/>
    </location>
</feature>
<keyword evidence="5" id="KW-0963">Cytoplasm</keyword>
<keyword evidence="7" id="KW-0808">Transferase</keyword>
<dbReference type="GO" id="GO:0032259">
    <property type="term" value="P:methylation"/>
    <property type="evidence" value="ECO:0007669"/>
    <property type="project" value="UniProtKB-KW"/>
</dbReference>
<dbReference type="Gene3D" id="3.40.50.150">
    <property type="entry name" value="Vaccinia Virus protein VP39"/>
    <property type="match status" value="1"/>
</dbReference>
<gene>
    <name evidence="13" type="primary">pcm</name>
    <name evidence="13" type="ORF">Airi01_100870</name>
</gene>
<dbReference type="InterPro" id="IPR000682">
    <property type="entry name" value="PCMT"/>
</dbReference>
<evidence type="ECO:0000256" key="7">
    <source>
        <dbReference type="ARBA" id="ARBA00022679"/>
    </source>
</evidence>
<keyword evidence="8" id="KW-0949">S-adenosyl-L-methionine</keyword>
<protein>
    <recommendedName>
        <fullName evidence="4">Protein-L-isoaspartate O-methyltransferase</fullName>
        <ecNumber evidence="3">2.1.1.77</ecNumber>
    </recommendedName>
    <alternativeName>
        <fullName evidence="11">L-isoaspartyl protein carboxyl methyltransferase</fullName>
    </alternativeName>
    <alternativeName>
        <fullName evidence="9">Protein L-isoaspartyl methyltransferase</fullName>
    </alternativeName>
    <alternativeName>
        <fullName evidence="10">Protein-beta-aspartate methyltransferase</fullName>
    </alternativeName>
</protein>
<dbReference type="PANTHER" id="PTHR11579">
    <property type="entry name" value="PROTEIN-L-ISOASPARTATE O-METHYLTRANSFERASE"/>
    <property type="match status" value="1"/>
</dbReference>
<dbReference type="SUPFAM" id="SSF53335">
    <property type="entry name" value="S-adenosyl-L-methionine-dependent methyltransferases"/>
    <property type="match status" value="1"/>
</dbReference>
<accession>A0A9W6RXS2</accession>
<dbReference type="Proteomes" id="UP001165135">
    <property type="component" value="Unassembled WGS sequence"/>
</dbReference>
<evidence type="ECO:0000256" key="3">
    <source>
        <dbReference type="ARBA" id="ARBA00011890"/>
    </source>
</evidence>
<dbReference type="CDD" id="cd02440">
    <property type="entry name" value="AdoMet_MTases"/>
    <property type="match status" value="1"/>
</dbReference>
<evidence type="ECO:0000256" key="2">
    <source>
        <dbReference type="ARBA" id="ARBA00005369"/>
    </source>
</evidence>
<evidence type="ECO:0000256" key="8">
    <source>
        <dbReference type="ARBA" id="ARBA00022691"/>
    </source>
</evidence>
<comment type="similarity">
    <text evidence="2">Belongs to the methyltransferase superfamily. L-isoaspartyl/D-aspartyl protein methyltransferase family.</text>
</comment>
<evidence type="ECO:0000256" key="6">
    <source>
        <dbReference type="ARBA" id="ARBA00022603"/>
    </source>
</evidence>
<evidence type="ECO:0000256" key="11">
    <source>
        <dbReference type="ARBA" id="ARBA00031350"/>
    </source>
</evidence>
<dbReference type="InterPro" id="IPR029063">
    <property type="entry name" value="SAM-dependent_MTases_sf"/>
</dbReference>
<evidence type="ECO:0000256" key="5">
    <source>
        <dbReference type="ARBA" id="ARBA00022490"/>
    </source>
</evidence>
<sequence>MSNEALADLLGLTDWRDAMLTVPREAFVPDTGLACPEGSDPYPIDRQARPDEWKDAVFSDAAIITQRADGRSDPADEAAGPASSSLSAPGVAFAFLSLLSPVNPGDRVLDVGTGTGYTSAVLAARVGEENVTTVDVDPDVSAQAVVNLTKAGFAPHVFVGDGAAGCPERAPFTRVHATCGVAEIPYAWVEQTRHGGVIVAPWQPGRGDGFRVRLTRSGGAAFGRFHGRCSYMMLRGDRAEVRWKAHHTDQAVISATATDPREVDQAGDGLALLATALAPEVGVFRNRDADGSFSLLMYEVGHPEGSWAACDYVPGDVEFEVTQYGPRRLWDEYTAAHTRWVQLGRPNVERFGLTVAADGQTLWLDEPAKEIGPVGRNARDDGAAARASR</sequence>
<dbReference type="AlphaFoldDB" id="A0A9W6RXS2"/>
<organism evidence="13 14">
    <name type="scientific">Actinoallomurus iriomotensis</name>
    <dbReference type="NCBI Taxonomy" id="478107"/>
    <lineage>
        <taxon>Bacteria</taxon>
        <taxon>Bacillati</taxon>
        <taxon>Actinomycetota</taxon>
        <taxon>Actinomycetes</taxon>
        <taxon>Streptosporangiales</taxon>
        <taxon>Thermomonosporaceae</taxon>
        <taxon>Actinoallomurus</taxon>
    </lineage>
</organism>
<evidence type="ECO:0000313" key="13">
    <source>
        <dbReference type="EMBL" id="GLY81820.1"/>
    </source>
</evidence>
<evidence type="ECO:0000256" key="10">
    <source>
        <dbReference type="ARBA" id="ARBA00031323"/>
    </source>
</evidence>
<reference evidence="13" key="1">
    <citation type="submission" date="2023-03" db="EMBL/GenBank/DDBJ databases">
        <title>Actinoallomurus iriomotensis NBRC 103681.</title>
        <authorList>
            <person name="Ichikawa N."/>
            <person name="Sato H."/>
            <person name="Tonouchi N."/>
        </authorList>
    </citation>
    <scope>NUCLEOTIDE SEQUENCE</scope>
    <source>
        <strain evidence="13">NBRC 103681</strain>
    </source>
</reference>
<keyword evidence="6" id="KW-0489">Methyltransferase</keyword>